<evidence type="ECO:0008006" key="5">
    <source>
        <dbReference type="Google" id="ProtNLM"/>
    </source>
</evidence>
<accession>A0A1C2E7E9</accession>
<dbReference type="AlphaFoldDB" id="A0A1C2E7E9"/>
<feature type="coiled-coil region" evidence="1">
    <location>
        <begin position="123"/>
        <end position="157"/>
    </location>
</feature>
<organism evidence="3 4">
    <name type="scientific">Mesorhizobium hungaricum</name>
    <dbReference type="NCBI Taxonomy" id="1566387"/>
    <lineage>
        <taxon>Bacteria</taxon>
        <taxon>Pseudomonadati</taxon>
        <taxon>Pseudomonadota</taxon>
        <taxon>Alphaproteobacteria</taxon>
        <taxon>Hyphomicrobiales</taxon>
        <taxon>Phyllobacteriaceae</taxon>
        <taxon>Mesorhizobium</taxon>
    </lineage>
</organism>
<protein>
    <recommendedName>
        <fullName evidence="5">Transcriptional regulator</fullName>
    </recommendedName>
</protein>
<feature type="compositionally biased region" description="Low complexity" evidence="2">
    <location>
        <begin position="10"/>
        <end position="22"/>
    </location>
</feature>
<evidence type="ECO:0000313" key="4">
    <source>
        <dbReference type="Proteomes" id="UP000094412"/>
    </source>
</evidence>
<feature type="region of interest" description="Disordered" evidence="2">
    <location>
        <begin position="1"/>
        <end position="78"/>
    </location>
</feature>
<dbReference type="Pfam" id="PF01527">
    <property type="entry name" value="HTH_Tnp_1"/>
    <property type="match status" value="1"/>
</dbReference>
<dbReference type="GO" id="GO:0006313">
    <property type="term" value="P:DNA transposition"/>
    <property type="evidence" value="ECO:0007669"/>
    <property type="project" value="InterPro"/>
</dbReference>
<dbReference type="OrthoDB" id="8453701at2"/>
<sequence length="158" mass="17311">MPDLPEAETVEAVTEAPAAVEAPEPKKKAPRPKKAKATSKPRVTKEATKPALKAAEAPPAPARAKRKTYSEKERAQKVGQIKKAIGSGDSVKVAVGKAEISEQTYYQWLRASQPATKGGDFDLERLAALEKENKDLMKQLEERLLKQNAELKRKLGIK</sequence>
<evidence type="ECO:0000313" key="3">
    <source>
        <dbReference type="EMBL" id="OCX22909.1"/>
    </source>
</evidence>
<proteinExistence type="predicted"/>
<evidence type="ECO:0000256" key="2">
    <source>
        <dbReference type="SAM" id="MobiDB-lite"/>
    </source>
</evidence>
<dbReference type="GO" id="GO:0003677">
    <property type="term" value="F:DNA binding"/>
    <property type="evidence" value="ECO:0007669"/>
    <property type="project" value="InterPro"/>
</dbReference>
<keyword evidence="1" id="KW-0175">Coiled coil</keyword>
<dbReference type="InterPro" id="IPR002514">
    <property type="entry name" value="Transposase_8"/>
</dbReference>
<dbReference type="Proteomes" id="UP000094412">
    <property type="component" value="Unassembled WGS sequence"/>
</dbReference>
<dbReference type="GO" id="GO:0004803">
    <property type="term" value="F:transposase activity"/>
    <property type="evidence" value="ECO:0007669"/>
    <property type="project" value="InterPro"/>
</dbReference>
<dbReference type="SUPFAM" id="SSF46689">
    <property type="entry name" value="Homeodomain-like"/>
    <property type="match status" value="1"/>
</dbReference>
<feature type="compositionally biased region" description="Basic residues" evidence="2">
    <location>
        <begin position="28"/>
        <end position="39"/>
    </location>
</feature>
<reference evidence="3 4" key="1">
    <citation type="submission" date="2016-08" db="EMBL/GenBank/DDBJ databases">
        <title>Whole genome sequence of Mesorhizobium sp. strain UASWS1009 isolated from industrial sewage.</title>
        <authorList>
            <person name="Crovadore J."/>
            <person name="Calmin G."/>
            <person name="Chablais R."/>
            <person name="Cochard B."/>
            <person name="Lefort F."/>
        </authorList>
    </citation>
    <scope>NUCLEOTIDE SEQUENCE [LARGE SCALE GENOMIC DNA]</scope>
    <source>
        <strain evidence="3 4">UASWS1009</strain>
    </source>
</reference>
<gene>
    <name evidence="3" type="ORF">QV13_04820</name>
</gene>
<keyword evidence="4" id="KW-1185">Reference proteome</keyword>
<evidence type="ECO:0000256" key="1">
    <source>
        <dbReference type="SAM" id="Coils"/>
    </source>
</evidence>
<dbReference type="EMBL" id="MDEO01000026">
    <property type="protein sequence ID" value="OCX22909.1"/>
    <property type="molecule type" value="Genomic_DNA"/>
</dbReference>
<name>A0A1C2E7E9_9HYPH</name>
<dbReference type="InterPro" id="IPR009057">
    <property type="entry name" value="Homeodomain-like_sf"/>
</dbReference>
<comment type="caution">
    <text evidence="3">The sequence shown here is derived from an EMBL/GenBank/DDBJ whole genome shotgun (WGS) entry which is preliminary data.</text>
</comment>